<evidence type="ECO:0000256" key="1">
    <source>
        <dbReference type="ARBA" id="ARBA00006611"/>
    </source>
</evidence>
<evidence type="ECO:0000259" key="2">
    <source>
        <dbReference type="Pfam" id="PF00437"/>
    </source>
</evidence>
<comment type="similarity">
    <text evidence="1">Belongs to the GSP E family.</text>
</comment>
<proteinExistence type="inferred from homology"/>
<dbReference type="InterPro" id="IPR001482">
    <property type="entry name" value="T2SS/T4SS_dom"/>
</dbReference>
<dbReference type="GO" id="GO:0016887">
    <property type="term" value="F:ATP hydrolysis activity"/>
    <property type="evidence" value="ECO:0007669"/>
    <property type="project" value="InterPro"/>
</dbReference>
<dbReference type="Gene3D" id="3.40.50.300">
    <property type="entry name" value="P-loop containing nucleotide triphosphate hydrolases"/>
    <property type="match status" value="1"/>
</dbReference>
<dbReference type="InterPro" id="IPR027417">
    <property type="entry name" value="P-loop_NTPase"/>
</dbReference>
<dbReference type="EMBL" id="BA000059">
    <property type="protein sequence ID" value="BAO05028.1"/>
    <property type="molecule type" value="Genomic_DNA"/>
</dbReference>
<protein>
    <submittedName>
        <fullName evidence="3">Type II secretion system protein E</fullName>
    </submittedName>
</protein>
<dbReference type="Gene3D" id="3.30.450.380">
    <property type="match status" value="1"/>
</dbReference>
<dbReference type="Pfam" id="PF00437">
    <property type="entry name" value="T2SSE"/>
    <property type="match status" value="1"/>
</dbReference>
<organism evidence="3">
    <name type="scientific">Clostridium botulinum B str. Osaka05</name>
    <dbReference type="NCBI Taxonomy" id="1407017"/>
    <lineage>
        <taxon>Bacteria</taxon>
        <taxon>Bacillati</taxon>
        <taxon>Bacillota</taxon>
        <taxon>Clostridia</taxon>
        <taxon>Eubacteriales</taxon>
        <taxon>Clostridiaceae</taxon>
        <taxon>Clostridium</taxon>
    </lineage>
</organism>
<dbReference type="HOGENOM" id="CLU_583558_0_0_9"/>
<sequence>MTLDLLLTEIKESFIKSASINEINLNKTILTKAIEGDTTCKNSIKAIINRYISENVDDEDINKLIKEYHVNYFEPIYVGSNKLFISIFNKFIINENDDIEIRKDKLTQIVYQEVYGLSVIDDFADGNITGLNEISTNSYDYISLQISGVRKRIPKLKFKDEKMYQEVVKKSISFKPKLDLKPDNPEVLCQRLNGERVTALCPPYSHDYSLNIRYFSATLITKHQLIDFKTSNEDIETTLDNIMPGRPNIFVLGDQGTGKTTYVLRLMGSIPDNISIATLEPMFELNPDRYYPQKDIKKLQFLSYKTPDDAFQTCLRLNRDIIITGEVRSPQEAVITLNSMTRQNKGSMGTFHTVSPEDFIYDYKNLLMQNGTYTNELSALYDISRAVDFLIMLGINRKTGQRYIKSITEVIFGKSNKEKPYELNTIFKYDKKNKEFKKVNKISDSFFERAFEFEFDENNKKIIDDIFS</sequence>
<reference evidence="3" key="1">
    <citation type="submission" date="2013-10" db="EMBL/GenBank/DDBJ databases">
        <title>Draft genome sequence of Clostridium botulinum type B strain Osaka05.</title>
        <authorList>
            <person name="Sakaguchi Y."/>
            <person name="Hosomi K."/>
            <person name="Uchiyama J."/>
            <person name="Ogura Y."/>
            <person name="Sakaguchi M."/>
            <person name="Kohda T."/>
            <person name="Mukamoto M."/>
            <person name="Misawa N."/>
            <person name="Matsuzaki S."/>
            <person name="Hayashi T."/>
            <person name="Kozaki S."/>
        </authorList>
    </citation>
    <scope>NUCLEOTIDE SEQUENCE</scope>
    <source>
        <strain evidence="3">Osaka05</strain>
    </source>
</reference>
<name>A0A060N8Y5_CLOBO</name>
<feature type="domain" description="Bacterial type II secretion system protein E" evidence="2">
    <location>
        <begin position="203"/>
        <end position="378"/>
    </location>
</feature>
<accession>A0A060N8Y5</accession>
<dbReference type="InterPro" id="IPR050921">
    <property type="entry name" value="T4SS_GSP_E_ATPase"/>
</dbReference>
<dbReference type="PANTHER" id="PTHR30486">
    <property type="entry name" value="TWITCHING MOTILITY PROTEIN PILT"/>
    <property type="match status" value="1"/>
</dbReference>
<dbReference type="RefSeq" id="WP_030032134.1">
    <property type="nucleotide sequence ID" value="NZ_BA000059.1"/>
</dbReference>
<dbReference type="PANTHER" id="PTHR30486:SF6">
    <property type="entry name" value="TYPE IV PILUS RETRACTATION ATPASE PILT"/>
    <property type="match status" value="1"/>
</dbReference>
<evidence type="ECO:0000313" key="3">
    <source>
        <dbReference type="EMBL" id="BAO05028.1"/>
    </source>
</evidence>
<dbReference type="AlphaFoldDB" id="A0A060N8Y5"/>
<dbReference type="Proteomes" id="UP000054164">
    <property type="component" value="Unassembled WGS sequence"/>
</dbReference>
<gene>
    <name evidence="3" type="ORF">CBO05P2_003</name>
</gene>
<dbReference type="SUPFAM" id="SSF52540">
    <property type="entry name" value="P-loop containing nucleoside triphosphate hydrolases"/>
    <property type="match status" value="1"/>
</dbReference>